<dbReference type="AlphaFoldDB" id="A0A7Y0ACH7"/>
<protein>
    <submittedName>
        <fullName evidence="1">Uncharacterized protein</fullName>
    </submittedName>
</protein>
<organism evidence="1 2">
    <name type="scientific">Hymenobacter polaris</name>
    <dbReference type="NCBI Taxonomy" id="2682546"/>
    <lineage>
        <taxon>Bacteria</taxon>
        <taxon>Pseudomonadati</taxon>
        <taxon>Bacteroidota</taxon>
        <taxon>Cytophagia</taxon>
        <taxon>Cytophagales</taxon>
        <taxon>Hymenobacteraceae</taxon>
        <taxon>Hymenobacter</taxon>
    </lineage>
</organism>
<comment type="caution">
    <text evidence="1">The sequence shown here is derived from an EMBL/GenBank/DDBJ whole genome shotgun (WGS) entry which is preliminary data.</text>
</comment>
<proteinExistence type="predicted"/>
<keyword evidence="2" id="KW-1185">Reference proteome</keyword>
<name>A0A7Y0ACH7_9BACT</name>
<reference evidence="1 2" key="1">
    <citation type="submission" date="2020-04" db="EMBL/GenBank/DDBJ databases">
        <title>Hymenobacter polaris sp. nov., isolated from Arctic soil.</title>
        <authorList>
            <person name="Dahal R.H."/>
        </authorList>
    </citation>
    <scope>NUCLEOTIDE SEQUENCE [LARGE SCALE GENOMIC DNA]</scope>
    <source>
        <strain evidence="1 2">RP-2-7</strain>
    </source>
</reference>
<sequence length="241" mass="26157">MKTSNLLLLIAALVLLGSLTAYNMALRAEYRSGTYKDPLREYSRLKFKDFDEVAVPAASAAGVKIVAGSFGVRLSPDAAKYLHVTQQGRRLVVSAVFPEQWHWLPNDAVVISCPRLAALSADAVAMEAGKRVEDTRIGPRYRVLVQGFGQDTLRVQADRSSRIELAANRLGYLAAETGRTPGSHTALLLDDDNHIAAASLRCDNLGTLELNGVRIPRLHTQLGDSVQLSLRGQALGALVQR</sequence>
<dbReference type="Proteomes" id="UP000559626">
    <property type="component" value="Unassembled WGS sequence"/>
</dbReference>
<dbReference type="RefSeq" id="WP_169530100.1">
    <property type="nucleotide sequence ID" value="NZ_JABBGH010000001.1"/>
</dbReference>
<gene>
    <name evidence="1" type="ORF">HHL22_06370</name>
</gene>
<accession>A0A7Y0ACH7</accession>
<evidence type="ECO:0000313" key="2">
    <source>
        <dbReference type="Proteomes" id="UP000559626"/>
    </source>
</evidence>
<evidence type="ECO:0000313" key="1">
    <source>
        <dbReference type="EMBL" id="NML64826.1"/>
    </source>
</evidence>
<dbReference type="EMBL" id="JABBGH010000001">
    <property type="protein sequence ID" value="NML64826.1"/>
    <property type="molecule type" value="Genomic_DNA"/>
</dbReference>